<dbReference type="AlphaFoldDB" id="A0A392RLZ2"/>
<comment type="caution">
    <text evidence="2">The sequence shown here is derived from an EMBL/GenBank/DDBJ whole genome shotgun (WGS) entry which is preliminary data.</text>
</comment>
<dbReference type="EMBL" id="LXQA010246872">
    <property type="protein sequence ID" value="MCI37648.1"/>
    <property type="molecule type" value="Genomic_DNA"/>
</dbReference>
<evidence type="ECO:0000313" key="3">
    <source>
        <dbReference type="Proteomes" id="UP000265520"/>
    </source>
</evidence>
<feature type="domain" description="Reverse transcriptase zinc-binding" evidence="1">
    <location>
        <begin position="15"/>
        <end position="86"/>
    </location>
</feature>
<feature type="non-terminal residue" evidence="2">
    <location>
        <position position="87"/>
    </location>
</feature>
<dbReference type="Proteomes" id="UP000265520">
    <property type="component" value="Unassembled WGS sequence"/>
</dbReference>
<accession>A0A392RLZ2</accession>
<evidence type="ECO:0000259" key="1">
    <source>
        <dbReference type="Pfam" id="PF13966"/>
    </source>
</evidence>
<protein>
    <submittedName>
        <fullName evidence="2">Retrotransposon unclassified-like protein</fullName>
    </submittedName>
</protein>
<reference evidence="2 3" key="1">
    <citation type="journal article" date="2018" name="Front. Plant Sci.">
        <title>Red Clover (Trifolium pratense) and Zigzag Clover (T. medium) - A Picture of Genomic Similarities and Differences.</title>
        <authorList>
            <person name="Dluhosova J."/>
            <person name="Istvanek J."/>
            <person name="Nedelnik J."/>
            <person name="Repkova J."/>
        </authorList>
    </citation>
    <scope>NUCLEOTIDE SEQUENCE [LARGE SCALE GENOMIC DNA]</scope>
    <source>
        <strain evidence="3">cv. 10/8</strain>
        <tissue evidence="2">Leaf</tissue>
    </source>
</reference>
<keyword evidence="3" id="KW-1185">Reference proteome</keyword>
<sequence length="87" mass="10139">MEDQIMWPHTKDGLYSVKSGYNLLRHWQSSSNSSSTSSNSYTQVWKKLWNLQTIPRHKVLLWRIINKALPVRSELSKRGVPCLILCP</sequence>
<dbReference type="Pfam" id="PF13966">
    <property type="entry name" value="zf-RVT"/>
    <property type="match status" value="1"/>
</dbReference>
<organism evidence="2 3">
    <name type="scientific">Trifolium medium</name>
    <dbReference type="NCBI Taxonomy" id="97028"/>
    <lineage>
        <taxon>Eukaryota</taxon>
        <taxon>Viridiplantae</taxon>
        <taxon>Streptophyta</taxon>
        <taxon>Embryophyta</taxon>
        <taxon>Tracheophyta</taxon>
        <taxon>Spermatophyta</taxon>
        <taxon>Magnoliopsida</taxon>
        <taxon>eudicotyledons</taxon>
        <taxon>Gunneridae</taxon>
        <taxon>Pentapetalae</taxon>
        <taxon>rosids</taxon>
        <taxon>fabids</taxon>
        <taxon>Fabales</taxon>
        <taxon>Fabaceae</taxon>
        <taxon>Papilionoideae</taxon>
        <taxon>50 kb inversion clade</taxon>
        <taxon>NPAAA clade</taxon>
        <taxon>Hologalegina</taxon>
        <taxon>IRL clade</taxon>
        <taxon>Trifolieae</taxon>
        <taxon>Trifolium</taxon>
    </lineage>
</organism>
<evidence type="ECO:0000313" key="2">
    <source>
        <dbReference type="EMBL" id="MCI37648.1"/>
    </source>
</evidence>
<proteinExistence type="predicted"/>
<dbReference type="InterPro" id="IPR026960">
    <property type="entry name" value="RVT-Znf"/>
</dbReference>
<name>A0A392RLZ2_9FABA</name>